<reference evidence="2 3" key="1">
    <citation type="journal article" date="2019" name="Int. J. Syst. Evol. Microbiol.">
        <title>The Global Catalogue of Microorganisms (GCM) 10K type strain sequencing project: providing services to taxonomists for standard genome sequencing and annotation.</title>
        <authorList>
            <consortium name="The Broad Institute Genomics Platform"/>
            <consortium name="The Broad Institute Genome Sequencing Center for Infectious Disease"/>
            <person name="Wu L."/>
            <person name="Ma J."/>
        </authorList>
    </citation>
    <scope>NUCLEOTIDE SEQUENCE [LARGE SCALE GENOMIC DNA]</scope>
    <source>
        <strain evidence="2 3">LMG 29247</strain>
    </source>
</reference>
<dbReference type="Proteomes" id="UP001596383">
    <property type="component" value="Unassembled WGS sequence"/>
</dbReference>
<feature type="transmembrane region" description="Helical" evidence="1">
    <location>
        <begin position="42"/>
        <end position="60"/>
    </location>
</feature>
<keyword evidence="3" id="KW-1185">Reference proteome</keyword>
<gene>
    <name evidence="2" type="ORF">ACFQE6_12215</name>
</gene>
<keyword evidence="1" id="KW-0472">Membrane</keyword>
<evidence type="ECO:0000313" key="3">
    <source>
        <dbReference type="Proteomes" id="UP001596383"/>
    </source>
</evidence>
<evidence type="ECO:0000256" key="1">
    <source>
        <dbReference type="SAM" id="Phobius"/>
    </source>
</evidence>
<sequence>MEEENSLFANSHTLIKLSAIIEGVVGTWIIAAPLFLSPIEKGVTGDVLIGALIIIASGYNHQRIRMQIPVHSGAAGFTLILSLFLILSSAISDVPSTILWSTTVSGLIIATISIYQLYASDSLSSI</sequence>
<dbReference type="EMBL" id="JBHSWV010000178">
    <property type="protein sequence ID" value="MFC6765727.1"/>
    <property type="molecule type" value="Genomic_DNA"/>
</dbReference>
<organism evidence="2 3">
    <name type="scientific">Natrinema soli</name>
    <dbReference type="NCBI Taxonomy" id="1930624"/>
    <lineage>
        <taxon>Archaea</taxon>
        <taxon>Methanobacteriati</taxon>
        <taxon>Methanobacteriota</taxon>
        <taxon>Stenosarchaea group</taxon>
        <taxon>Halobacteria</taxon>
        <taxon>Halobacteriales</taxon>
        <taxon>Natrialbaceae</taxon>
        <taxon>Natrinema</taxon>
    </lineage>
</organism>
<protein>
    <recommendedName>
        <fullName evidence="4">SPW repeat-containing protein</fullName>
    </recommendedName>
</protein>
<feature type="transmembrane region" description="Helical" evidence="1">
    <location>
        <begin position="72"/>
        <end position="92"/>
    </location>
</feature>
<feature type="transmembrane region" description="Helical" evidence="1">
    <location>
        <begin position="14"/>
        <end position="36"/>
    </location>
</feature>
<evidence type="ECO:0000313" key="2">
    <source>
        <dbReference type="EMBL" id="MFC6765727.1"/>
    </source>
</evidence>
<evidence type="ECO:0008006" key="4">
    <source>
        <dbReference type="Google" id="ProtNLM"/>
    </source>
</evidence>
<proteinExistence type="predicted"/>
<dbReference type="AlphaFoldDB" id="A0ABD5SL79"/>
<dbReference type="RefSeq" id="WP_273738741.1">
    <property type="nucleotide sequence ID" value="NZ_JAQIVI010000178.1"/>
</dbReference>
<keyword evidence="1" id="KW-0812">Transmembrane</keyword>
<comment type="caution">
    <text evidence="2">The sequence shown here is derived from an EMBL/GenBank/DDBJ whole genome shotgun (WGS) entry which is preliminary data.</text>
</comment>
<keyword evidence="1" id="KW-1133">Transmembrane helix</keyword>
<feature type="transmembrane region" description="Helical" evidence="1">
    <location>
        <begin position="98"/>
        <end position="118"/>
    </location>
</feature>
<name>A0ABD5SL79_9EURY</name>
<accession>A0ABD5SL79</accession>